<dbReference type="SMART" id="SM00471">
    <property type="entry name" value="HDc"/>
    <property type="match status" value="1"/>
</dbReference>
<dbReference type="InterPro" id="IPR006674">
    <property type="entry name" value="HD_domain"/>
</dbReference>
<dbReference type="GO" id="GO:0008081">
    <property type="term" value="F:phosphoric diester hydrolase activity"/>
    <property type="evidence" value="ECO:0007669"/>
    <property type="project" value="UniProtKB-ARBA"/>
</dbReference>
<dbReference type="PROSITE" id="PS51832">
    <property type="entry name" value="HD_GYP"/>
    <property type="match status" value="1"/>
</dbReference>
<dbReference type="EMBL" id="CP025682">
    <property type="protein sequence ID" value="AUN94341.1"/>
    <property type="molecule type" value="Genomic_DNA"/>
</dbReference>
<dbReference type="CDD" id="cd00077">
    <property type="entry name" value="HDc"/>
    <property type="match status" value="2"/>
</dbReference>
<dbReference type="PANTHER" id="PTHR45228">
    <property type="entry name" value="CYCLIC DI-GMP PHOSPHODIESTERASE TM_0186-RELATED"/>
    <property type="match status" value="1"/>
</dbReference>
<feature type="coiled-coil region" evidence="1">
    <location>
        <begin position="682"/>
        <end position="711"/>
    </location>
</feature>
<keyword evidence="5" id="KW-0378">Hydrolase</keyword>
<name>A0A2I6S512_9RHOO</name>
<sequence length="967" mass="106202">MSTARRILPASFRIPLHLAVGLAVTVLVGCVVVALTISAYRGAERSLAAATDEAIAQAATLLDERIGRIYEPADNQLRLLSHAGFGRARTLEQRLALLPLAREVLAGNAIVQAVYAGYPNGDFILFRPLHTAALATRFAAPPDADMLVQTIERDEDGAITGLYHFFGRDDDLLEARDLPEYVFDPRERPWYAAAQRTRETILTEPYLFFTTRVPGVTMARRSVDGAAVVGLDAEFAQLTAHLDQLRMTASGELAIVDGAGTVIAHHDAMRMLIPDTGDRFRLANIGELRSKVLDQAFVLEPGATGRHVVHERGRDWYVVRLPLDPIGSLRLAALLAIPEDEIFADARRIVTAQLAIALAIFLAAVPLGLWLTHHSVSSLRRIAEDTRALEAFDFGERPAVLSHITEVDQLGNATARLRRTISDFLDTSVALSVERDVEKVLETILATVLEATRANGGAIYRVGDGRILERVRVHGADDTVDAALPARVAIDGDGLLATAAAGQTTEVEAVDGDMRVATPLINRDGELVGAIVAWLPLLIGQQASRGDTRVGFVEALSSSAAVAIETSELIAAQKRLLEAFIELIASAIDAKSPYTGSHCQRVPALTKMIAEAAHETRQGPLAGFHLGEDDREALHIAAWLHDCGKITTPEHVVDKATKLECIYDRIHEIRMRFEVLKRDAHINALEARLAGEDAQAVAARLETTLAEIDEEFAFVAACNRGGESMDDAAVERLRRIAARTWKRTIDDRLGISREEEELRAPYPPQPLPAEESLLADLPWHRVERPESERIAEDNPWGFAMEVPRHRFDRGELHNLSVRRGTLTDEDRYIINHHIVQTIMMLTRLPFPRHLANVPEIAGGHHERMDGRGYPRRLKREDMSVLARAMAVADVFEALTAADRPYKAPKTLSESVAIMARMASDGHLDPDLFALFLDSGIYRSYAERFLDAAQIDEVDVGAMLGLAGLRTV</sequence>
<proteinExistence type="predicted"/>
<dbReference type="SUPFAM" id="SSF55781">
    <property type="entry name" value="GAF domain-like"/>
    <property type="match status" value="1"/>
</dbReference>
<dbReference type="Gene3D" id="3.30.450.40">
    <property type="match status" value="1"/>
</dbReference>
<evidence type="ECO:0000259" key="3">
    <source>
        <dbReference type="PROSITE" id="PS50885"/>
    </source>
</evidence>
<dbReference type="OrthoDB" id="9774747at2"/>
<feature type="domain" description="HAMP" evidence="3">
    <location>
        <begin position="373"/>
        <end position="426"/>
    </location>
</feature>
<reference evidence="5 6" key="1">
    <citation type="submission" date="2018-01" db="EMBL/GenBank/DDBJ databases">
        <authorList>
            <person name="Fu G.-Y."/>
        </authorList>
    </citation>
    <scope>NUCLEOTIDE SEQUENCE [LARGE SCALE GENOMIC DNA]</scope>
    <source>
        <strain evidence="5 6">SY39</strain>
    </source>
</reference>
<dbReference type="InterPro" id="IPR037522">
    <property type="entry name" value="HD_GYP_dom"/>
</dbReference>
<dbReference type="InterPro" id="IPR052020">
    <property type="entry name" value="Cyclic_di-GMP/3'3'-cGAMP_PDE"/>
</dbReference>
<keyword evidence="6" id="KW-1185">Reference proteome</keyword>
<dbReference type="PROSITE" id="PS51257">
    <property type="entry name" value="PROKAR_LIPOPROTEIN"/>
    <property type="match status" value="1"/>
</dbReference>
<organism evidence="5 6">
    <name type="scientific">Pseudazoarcus pumilus</name>
    <dbReference type="NCBI Taxonomy" id="2067960"/>
    <lineage>
        <taxon>Bacteria</taxon>
        <taxon>Pseudomonadati</taxon>
        <taxon>Pseudomonadota</taxon>
        <taxon>Betaproteobacteria</taxon>
        <taxon>Rhodocyclales</taxon>
        <taxon>Zoogloeaceae</taxon>
        <taxon>Pseudazoarcus</taxon>
    </lineage>
</organism>
<accession>A0A2I6S512</accession>
<evidence type="ECO:0000313" key="6">
    <source>
        <dbReference type="Proteomes" id="UP000242205"/>
    </source>
</evidence>
<keyword evidence="1" id="KW-0175">Coiled coil</keyword>
<evidence type="ECO:0000256" key="1">
    <source>
        <dbReference type="SAM" id="Coils"/>
    </source>
</evidence>
<dbReference type="Pfam" id="PF13487">
    <property type="entry name" value="HD_5"/>
    <property type="match status" value="1"/>
</dbReference>
<dbReference type="Gene3D" id="3.30.450.20">
    <property type="entry name" value="PAS domain"/>
    <property type="match status" value="2"/>
</dbReference>
<protein>
    <submittedName>
        <fullName evidence="5">Phosphohydrolase</fullName>
    </submittedName>
</protein>
<feature type="transmembrane region" description="Helical" evidence="2">
    <location>
        <begin position="16"/>
        <end position="37"/>
    </location>
</feature>
<dbReference type="InterPro" id="IPR029016">
    <property type="entry name" value="GAF-like_dom_sf"/>
</dbReference>
<keyword evidence="2" id="KW-0472">Membrane</keyword>
<keyword evidence="2" id="KW-1133">Transmembrane helix</keyword>
<dbReference type="GO" id="GO:0016020">
    <property type="term" value="C:membrane"/>
    <property type="evidence" value="ECO:0007669"/>
    <property type="project" value="InterPro"/>
</dbReference>
<dbReference type="KEGG" id="atw:C0099_04940"/>
<feature type="transmembrane region" description="Helical" evidence="2">
    <location>
        <begin position="349"/>
        <end position="371"/>
    </location>
</feature>
<evidence type="ECO:0000259" key="4">
    <source>
        <dbReference type="PROSITE" id="PS51832"/>
    </source>
</evidence>
<feature type="domain" description="HD-GYP" evidence="4">
    <location>
        <begin position="741"/>
        <end position="946"/>
    </location>
</feature>
<dbReference type="GO" id="GO:0007165">
    <property type="term" value="P:signal transduction"/>
    <property type="evidence" value="ECO:0007669"/>
    <property type="project" value="InterPro"/>
</dbReference>
<dbReference type="SUPFAM" id="SSF109604">
    <property type="entry name" value="HD-domain/PDEase-like"/>
    <property type="match status" value="2"/>
</dbReference>
<evidence type="ECO:0000256" key="2">
    <source>
        <dbReference type="SAM" id="Phobius"/>
    </source>
</evidence>
<evidence type="ECO:0000313" key="5">
    <source>
        <dbReference type="EMBL" id="AUN94341.1"/>
    </source>
</evidence>
<dbReference type="PROSITE" id="PS50885">
    <property type="entry name" value="HAMP"/>
    <property type="match status" value="1"/>
</dbReference>
<dbReference type="Pfam" id="PF01966">
    <property type="entry name" value="HD"/>
    <property type="match status" value="1"/>
</dbReference>
<dbReference type="Gene3D" id="1.10.3210.10">
    <property type="entry name" value="Hypothetical protein af1432"/>
    <property type="match status" value="2"/>
</dbReference>
<dbReference type="InterPro" id="IPR003607">
    <property type="entry name" value="HD/PDEase_dom"/>
</dbReference>
<gene>
    <name evidence="5" type="ORF">C0099_04940</name>
</gene>
<dbReference type="Proteomes" id="UP000242205">
    <property type="component" value="Chromosome"/>
</dbReference>
<dbReference type="InterPro" id="IPR003660">
    <property type="entry name" value="HAMP_dom"/>
</dbReference>
<dbReference type="AlphaFoldDB" id="A0A2I6S512"/>
<dbReference type="RefSeq" id="WP_102246411.1">
    <property type="nucleotide sequence ID" value="NZ_CP025682.1"/>
</dbReference>
<dbReference type="PANTHER" id="PTHR45228:SF5">
    <property type="entry name" value="CYCLIC DI-GMP PHOSPHODIESTERASE VC_1348-RELATED"/>
    <property type="match status" value="1"/>
</dbReference>
<keyword evidence="2" id="KW-0812">Transmembrane</keyword>